<dbReference type="PRINTS" id="PR00758">
    <property type="entry name" value="ARSENICPUMP"/>
</dbReference>
<keyword evidence="7 8" id="KW-0472">Membrane</keyword>
<comment type="subcellular location">
    <subcellularLocation>
        <location evidence="1 8">Cell membrane</location>
        <topology evidence="1 8">Multi-pass membrane protein</topology>
    </subcellularLocation>
</comment>
<comment type="caution">
    <text evidence="9">The sequence shown here is derived from an EMBL/GenBank/DDBJ whole genome shotgun (WGS) entry which is preliminary data.</text>
</comment>
<accession>A0ABS2DJI7</accession>
<protein>
    <recommendedName>
        <fullName evidence="8">Arsenical pump membrane protein</fullName>
    </recommendedName>
</protein>
<evidence type="ECO:0000256" key="4">
    <source>
        <dbReference type="ARBA" id="ARBA00022692"/>
    </source>
</evidence>
<feature type="transmembrane region" description="Helical" evidence="8">
    <location>
        <begin position="226"/>
        <end position="243"/>
    </location>
</feature>
<dbReference type="EMBL" id="JAFELM010000026">
    <property type="protein sequence ID" value="MBM6617726.1"/>
    <property type="molecule type" value="Genomic_DNA"/>
</dbReference>
<keyword evidence="8" id="KW-0813">Transport</keyword>
<feature type="transmembrane region" description="Helical" evidence="8">
    <location>
        <begin position="404"/>
        <end position="428"/>
    </location>
</feature>
<dbReference type="InterPro" id="IPR000802">
    <property type="entry name" value="Arsenical_pump_ArsB"/>
</dbReference>
<feature type="transmembrane region" description="Helical" evidence="8">
    <location>
        <begin position="319"/>
        <end position="337"/>
    </location>
</feature>
<comment type="similarity">
    <text evidence="2 8">Belongs to the ArsB family.</text>
</comment>
<feature type="transmembrane region" description="Helical" evidence="8">
    <location>
        <begin position="183"/>
        <end position="201"/>
    </location>
</feature>
<evidence type="ECO:0000313" key="9">
    <source>
        <dbReference type="EMBL" id="MBM6617726.1"/>
    </source>
</evidence>
<keyword evidence="5 8" id="KW-0059">Arsenical resistance</keyword>
<comment type="caution">
    <text evidence="8">Lacks conserved residue(s) required for the propagation of feature annotation.</text>
</comment>
<feature type="transmembrane region" description="Helical" evidence="8">
    <location>
        <begin position="98"/>
        <end position="127"/>
    </location>
</feature>
<keyword evidence="4 8" id="KW-0812">Transmembrane</keyword>
<dbReference type="Pfam" id="PF02040">
    <property type="entry name" value="ArsB"/>
    <property type="match status" value="1"/>
</dbReference>
<dbReference type="NCBIfam" id="NF011980">
    <property type="entry name" value="PRK15445.1"/>
    <property type="match status" value="1"/>
</dbReference>
<dbReference type="NCBIfam" id="TIGR00935">
    <property type="entry name" value="2a45"/>
    <property type="match status" value="1"/>
</dbReference>
<dbReference type="CDD" id="cd01118">
    <property type="entry name" value="ArsB_permease"/>
    <property type="match status" value="1"/>
</dbReference>
<gene>
    <name evidence="9" type="ORF">JR050_08600</name>
</gene>
<evidence type="ECO:0000313" key="10">
    <source>
        <dbReference type="Proteomes" id="UP001518925"/>
    </source>
</evidence>
<dbReference type="RefSeq" id="WP_204203097.1">
    <property type="nucleotide sequence ID" value="NZ_JAFELM010000026.1"/>
</dbReference>
<evidence type="ECO:0000256" key="1">
    <source>
        <dbReference type="ARBA" id="ARBA00004651"/>
    </source>
</evidence>
<keyword evidence="10" id="KW-1185">Reference proteome</keyword>
<feature type="transmembrane region" description="Helical" evidence="8">
    <location>
        <begin position="280"/>
        <end position="299"/>
    </location>
</feature>
<feature type="transmembrane region" description="Helical" evidence="8">
    <location>
        <begin position="55"/>
        <end position="78"/>
    </location>
</feature>
<evidence type="ECO:0000256" key="7">
    <source>
        <dbReference type="ARBA" id="ARBA00023136"/>
    </source>
</evidence>
<evidence type="ECO:0000256" key="5">
    <source>
        <dbReference type="ARBA" id="ARBA00022849"/>
    </source>
</evidence>
<evidence type="ECO:0000256" key="8">
    <source>
        <dbReference type="RuleBase" id="RU004993"/>
    </source>
</evidence>
<feature type="transmembrane region" description="Helical" evidence="8">
    <location>
        <begin position="28"/>
        <end position="46"/>
    </location>
</feature>
<dbReference type="Proteomes" id="UP001518925">
    <property type="component" value="Unassembled WGS sequence"/>
</dbReference>
<keyword evidence="6 8" id="KW-1133">Transmembrane helix</keyword>
<reference evidence="9 10" key="1">
    <citation type="submission" date="2021-02" db="EMBL/GenBank/DDBJ databases">
        <title>Bacillus sp. RD4P76, an endophyte from a halophyte.</title>
        <authorList>
            <person name="Sun J.-Q."/>
        </authorList>
    </citation>
    <scope>NUCLEOTIDE SEQUENCE [LARGE SCALE GENOMIC DNA]</scope>
    <source>
        <strain evidence="9 10">RD4P76</strain>
    </source>
</reference>
<keyword evidence="3" id="KW-1003">Cell membrane</keyword>
<organism evidence="9 10">
    <name type="scientific">Bacillus suaedaesalsae</name>
    <dbReference type="NCBI Taxonomy" id="2810349"/>
    <lineage>
        <taxon>Bacteria</taxon>
        <taxon>Bacillati</taxon>
        <taxon>Bacillota</taxon>
        <taxon>Bacilli</taxon>
        <taxon>Bacillales</taxon>
        <taxon>Bacillaceae</taxon>
        <taxon>Bacillus</taxon>
    </lineage>
</organism>
<comment type="function">
    <text evidence="8">Involved in arsenical resistance. Thought to form the channel of an arsenite pump.</text>
</comment>
<evidence type="ECO:0000256" key="2">
    <source>
        <dbReference type="ARBA" id="ARBA00006433"/>
    </source>
</evidence>
<evidence type="ECO:0000256" key="3">
    <source>
        <dbReference type="ARBA" id="ARBA00022475"/>
    </source>
</evidence>
<proteinExistence type="inferred from homology"/>
<name>A0ABS2DJI7_9BACI</name>
<dbReference type="PANTHER" id="PTHR43302">
    <property type="entry name" value="TRANSPORTER ARSB-RELATED"/>
    <property type="match status" value="1"/>
</dbReference>
<evidence type="ECO:0000256" key="6">
    <source>
        <dbReference type="ARBA" id="ARBA00022989"/>
    </source>
</evidence>
<feature type="transmembrane region" description="Helical" evidence="8">
    <location>
        <begin position="139"/>
        <end position="163"/>
    </location>
</feature>
<sequence>MVSTLLAIFIFLLTLVLVIWQPKNLSIGWSAIGGALLALLVGAVSFQDVIDVTGIVWNATLTFVALIIISLILDEIGFFEWSALHMARYAKGSGMKMFLLVTILGAIVAAFFANDGAALILTPIVLAMVRALKFKDSMILPFIMASGFIADTTSLPLVVSNLVNIVSADFFNIGFVEYASRMIVPNFFALGASILVLYLYFRKSIPASFDESSLKAPKEAIKDERMFKLSWFVLGILLIGYFASEFTGIPVSIIAGIVAIAFLVIARGSSAVNTKQVLKGAPWAIVFFSIGMYVVVYGLRNEGLTDLLAQLIQAAADEGLFVATISMGFIAAILSSVMNNMPTVMIDALAIADTNTTGIVREALIYANIIGSDLGPKITPIGSLATLLWLHVLSTKGVKISWGYYFKVGIVLTVPTLFITLVGLYLWLLLI</sequence>
<dbReference type="PANTHER" id="PTHR43302:SF5">
    <property type="entry name" value="TRANSPORTER ARSB-RELATED"/>
    <property type="match status" value="1"/>
</dbReference>